<dbReference type="PROSITE" id="PS50977">
    <property type="entry name" value="HTH_TETR_2"/>
    <property type="match status" value="1"/>
</dbReference>
<organism evidence="4 5">
    <name type="scientific">Corynebacterium phoceense</name>
    <dbReference type="NCBI Taxonomy" id="1686286"/>
    <lineage>
        <taxon>Bacteria</taxon>
        <taxon>Bacillati</taxon>
        <taxon>Actinomycetota</taxon>
        <taxon>Actinomycetes</taxon>
        <taxon>Mycobacteriales</taxon>
        <taxon>Corynebacteriaceae</taxon>
        <taxon>Corynebacterium</taxon>
    </lineage>
</organism>
<dbReference type="EMBL" id="VHIR01000002">
    <property type="protein sequence ID" value="TQE44457.1"/>
    <property type="molecule type" value="Genomic_DNA"/>
</dbReference>
<dbReference type="RefSeq" id="WP_066490155.1">
    <property type="nucleotide sequence ID" value="NZ_VHIR01000002.1"/>
</dbReference>
<dbReference type="Pfam" id="PF00440">
    <property type="entry name" value="TetR_N"/>
    <property type="match status" value="1"/>
</dbReference>
<sequence length="181" mass="20417">MARTSKKNEALVAALDIVQDAGVNAVTYDSLSQATGMTKSGLIYHFPTRHDLLVEMHRFCAQRWEAELEKLGGGRAEELTRTQRQRALVLSLSKNDPLVELLMSIHAQSHPEFQAIWKEVDDEWMPDPSRDVSDEAELQELIVAVLSMGLWVHDHVSETHLSAGNRKKILEHVLRILDADT</sequence>
<feature type="domain" description="HTH tetR-type" evidence="3">
    <location>
        <begin position="4"/>
        <end position="64"/>
    </location>
</feature>
<evidence type="ECO:0000256" key="1">
    <source>
        <dbReference type="ARBA" id="ARBA00023125"/>
    </source>
</evidence>
<feature type="DNA-binding region" description="H-T-H motif" evidence="2">
    <location>
        <begin position="27"/>
        <end position="46"/>
    </location>
</feature>
<dbReference type="InterPro" id="IPR001647">
    <property type="entry name" value="HTH_TetR"/>
</dbReference>
<proteinExistence type="predicted"/>
<dbReference type="AlphaFoldDB" id="A0A540RA53"/>
<keyword evidence="5" id="KW-1185">Reference proteome</keyword>
<dbReference type="InterPro" id="IPR009057">
    <property type="entry name" value="Homeodomain-like_sf"/>
</dbReference>
<dbReference type="InterPro" id="IPR036271">
    <property type="entry name" value="Tet_transcr_reg_TetR-rel_C_sf"/>
</dbReference>
<dbReference type="GO" id="GO:0003677">
    <property type="term" value="F:DNA binding"/>
    <property type="evidence" value="ECO:0007669"/>
    <property type="project" value="UniProtKB-UniRule"/>
</dbReference>
<dbReference type="STRING" id="1686286.GCA_900092335_00375"/>
<name>A0A540RA53_9CORY</name>
<dbReference type="SUPFAM" id="SSF48498">
    <property type="entry name" value="Tetracyclin repressor-like, C-terminal domain"/>
    <property type="match status" value="1"/>
</dbReference>
<comment type="caution">
    <text evidence="4">The sequence shown here is derived from an EMBL/GenBank/DDBJ whole genome shotgun (WGS) entry which is preliminary data.</text>
</comment>
<evidence type="ECO:0000256" key="2">
    <source>
        <dbReference type="PROSITE-ProRule" id="PRU00335"/>
    </source>
</evidence>
<protein>
    <submittedName>
        <fullName evidence="4">TetR/AcrR family transcriptional regulator</fullName>
    </submittedName>
</protein>
<keyword evidence="1 2" id="KW-0238">DNA-binding</keyword>
<dbReference type="Gene3D" id="1.10.357.10">
    <property type="entry name" value="Tetracycline Repressor, domain 2"/>
    <property type="match status" value="1"/>
</dbReference>
<dbReference type="SUPFAM" id="SSF46689">
    <property type="entry name" value="Homeodomain-like"/>
    <property type="match status" value="1"/>
</dbReference>
<evidence type="ECO:0000313" key="5">
    <source>
        <dbReference type="Proteomes" id="UP000318080"/>
    </source>
</evidence>
<dbReference type="Proteomes" id="UP000318080">
    <property type="component" value="Unassembled WGS sequence"/>
</dbReference>
<evidence type="ECO:0000259" key="3">
    <source>
        <dbReference type="PROSITE" id="PS50977"/>
    </source>
</evidence>
<accession>A0A540RA53</accession>
<reference evidence="4 5" key="1">
    <citation type="submission" date="2019-06" db="EMBL/GenBank/DDBJ databases">
        <title>Draft genome of C. phoceense Strain 272.</title>
        <authorList>
            <person name="Pacheco L.G.C."/>
            <person name="Barberis C.M."/>
            <person name="Almuzara M.N."/>
            <person name="Traglia G.M."/>
            <person name="Santos C.S."/>
            <person name="Rocha D.J.P.G."/>
            <person name="Aguiar E.R.G.R."/>
            <person name="Vay C.A."/>
        </authorList>
    </citation>
    <scope>NUCLEOTIDE SEQUENCE [LARGE SCALE GENOMIC DNA]</scope>
    <source>
        <strain evidence="4 5">272</strain>
    </source>
</reference>
<evidence type="ECO:0000313" key="4">
    <source>
        <dbReference type="EMBL" id="TQE44457.1"/>
    </source>
</evidence>
<gene>
    <name evidence="4" type="ORF">EJK80_02445</name>
</gene>